<feature type="coiled-coil region" evidence="1">
    <location>
        <begin position="722"/>
        <end position="781"/>
    </location>
</feature>
<dbReference type="EMBL" id="KL197712">
    <property type="protein sequence ID" value="KDQ61844.1"/>
    <property type="molecule type" value="Genomic_DNA"/>
</dbReference>
<organism evidence="2 3">
    <name type="scientific">Jaapia argillacea MUCL 33604</name>
    <dbReference type="NCBI Taxonomy" id="933084"/>
    <lineage>
        <taxon>Eukaryota</taxon>
        <taxon>Fungi</taxon>
        <taxon>Dikarya</taxon>
        <taxon>Basidiomycota</taxon>
        <taxon>Agaricomycotina</taxon>
        <taxon>Agaricomycetes</taxon>
        <taxon>Agaricomycetidae</taxon>
        <taxon>Jaapiales</taxon>
        <taxon>Jaapiaceae</taxon>
        <taxon>Jaapia</taxon>
    </lineage>
</organism>
<accession>A0A067Q4B8</accession>
<protein>
    <submittedName>
        <fullName evidence="2">Uncharacterized protein</fullName>
    </submittedName>
</protein>
<keyword evidence="1" id="KW-0175">Coiled coil</keyword>
<dbReference type="AlphaFoldDB" id="A0A067Q4B8"/>
<evidence type="ECO:0000313" key="3">
    <source>
        <dbReference type="Proteomes" id="UP000027265"/>
    </source>
</evidence>
<reference evidence="3" key="1">
    <citation type="journal article" date="2014" name="Proc. Natl. Acad. Sci. U.S.A.">
        <title>Extensive sampling of basidiomycete genomes demonstrates inadequacy of the white-rot/brown-rot paradigm for wood decay fungi.</title>
        <authorList>
            <person name="Riley R."/>
            <person name="Salamov A.A."/>
            <person name="Brown D.W."/>
            <person name="Nagy L.G."/>
            <person name="Floudas D."/>
            <person name="Held B.W."/>
            <person name="Levasseur A."/>
            <person name="Lombard V."/>
            <person name="Morin E."/>
            <person name="Otillar R."/>
            <person name="Lindquist E.A."/>
            <person name="Sun H."/>
            <person name="LaButti K.M."/>
            <person name="Schmutz J."/>
            <person name="Jabbour D."/>
            <person name="Luo H."/>
            <person name="Baker S.E."/>
            <person name="Pisabarro A.G."/>
            <person name="Walton J.D."/>
            <person name="Blanchette R.A."/>
            <person name="Henrissat B."/>
            <person name="Martin F."/>
            <person name="Cullen D."/>
            <person name="Hibbett D.S."/>
            <person name="Grigoriev I.V."/>
        </authorList>
    </citation>
    <scope>NUCLEOTIDE SEQUENCE [LARGE SCALE GENOMIC DNA]</scope>
    <source>
        <strain evidence="3">MUCL 33604</strain>
    </source>
</reference>
<gene>
    <name evidence="2" type="ORF">JAAARDRAFT_45325</name>
</gene>
<evidence type="ECO:0000256" key="1">
    <source>
        <dbReference type="SAM" id="Coils"/>
    </source>
</evidence>
<dbReference type="HOGENOM" id="CLU_010536_1_0_1"/>
<dbReference type="Proteomes" id="UP000027265">
    <property type="component" value="Unassembled WGS sequence"/>
</dbReference>
<keyword evidence="3" id="KW-1185">Reference proteome</keyword>
<name>A0A067Q4B8_9AGAM</name>
<proteinExistence type="predicted"/>
<sequence>MTICTTPLLHPTILHRVEITRETTLDTLYTYPFGTIVEYPETSQYGYIGHLFTLDPNNWENPVSNFVYSEGEPKGSKTSGSKGKPLFCRLLKDEDGEMVPCRISHSACQGLKVCPFGDLTISSSPYCRVTREDIEIRLARDRASQCYLGTPIYDLFQKTLALWSAFQDLRCTGPSHEVATYTSEKLARREVRSQLLEQAQRGHAKMSTCNGRLLFQRNEKGRPLVCYDINESSYDIDYLEALFADDCAEIQRAEHIAHQLGFGPLAPCITVANFSSNRVCCPCEHRTDDGELSHGELVPLSCPNRLRVFAPLPEYRHRCLKILVVSHGQHTHLPPSPAKTPLSIQNEIVQLMKTLQYDLPDLTPCRLFRHPSVLSYMQQRLPAILHPTISDLHSSLANRDHLRVYISRAQSESFPHGTGWEGLLHMKAIQDATLLPHQHYIRYITERRSNTLTSHDEDEPESSGQNLRLIICMSAEGSRLLLRSQYLQSDISFKRVVGFREFALGALDRDSRQSLVYCRAYTTHQTAVAHHLIFQTIESIVKVDTGQYLRWHHIHGRHVNDFTGVMLFMGDQHGGQAKGLGIHLRQVAMSVPDRPDFHEPHRVLSSLTEYEHLHRIFRLCNIHTKRNIDGTGTSEPVKRTMRSLNCLKHDDWDGAIQTIMVDGGKPGVGSYPHFVSSFYVHGNTLDWVFETTGIRRSYKRGHISKSVTKNLVRRARQRYNILNQQDDKIRDWNKRLIRAQEALVKATMRFALAEKHGAEGLVNAERSLAQAQDAFEKAVDASAGVVGTGSGRIGIVLPPSRQAHKLFEETVEKGQEGLPIERNTPRISE</sequence>
<evidence type="ECO:0000313" key="2">
    <source>
        <dbReference type="EMBL" id="KDQ61844.1"/>
    </source>
</evidence>
<dbReference type="InParanoid" id="A0A067Q4B8"/>
<dbReference type="OrthoDB" id="3268409at2759"/>